<dbReference type="SMART" id="SM00060">
    <property type="entry name" value="FN3"/>
    <property type="match status" value="1"/>
</dbReference>
<feature type="signal peptide" evidence="1">
    <location>
        <begin position="1"/>
        <end position="30"/>
    </location>
</feature>
<accession>A0A923NNR8</accession>
<dbReference type="InterPro" id="IPR013783">
    <property type="entry name" value="Ig-like_fold"/>
</dbReference>
<dbReference type="PROSITE" id="PS50853">
    <property type="entry name" value="FN3"/>
    <property type="match status" value="1"/>
</dbReference>
<dbReference type="InterPro" id="IPR036116">
    <property type="entry name" value="FN3_sf"/>
</dbReference>
<protein>
    <submittedName>
        <fullName evidence="3">Fibronectin type III domain-containing protein</fullName>
    </submittedName>
</protein>
<evidence type="ECO:0000313" key="3">
    <source>
        <dbReference type="EMBL" id="MBC6679955.1"/>
    </source>
</evidence>
<gene>
    <name evidence="3" type="ORF">H9L42_08945</name>
</gene>
<feature type="domain" description="Fibronectin type-III" evidence="2">
    <location>
        <begin position="459"/>
        <end position="552"/>
    </location>
</feature>
<comment type="caution">
    <text evidence="3">The sequence shown here is derived from an EMBL/GenBank/DDBJ whole genome shotgun (WGS) entry which is preliminary data.</text>
</comment>
<dbReference type="InterPro" id="IPR003961">
    <property type="entry name" value="FN3_dom"/>
</dbReference>
<dbReference type="Proteomes" id="UP000602647">
    <property type="component" value="Unassembled WGS sequence"/>
</dbReference>
<reference evidence="3" key="1">
    <citation type="submission" date="2020-08" db="EMBL/GenBank/DDBJ databases">
        <title>Genome public.</title>
        <authorList>
            <person name="Liu C."/>
            <person name="Sun Q."/>
        </authorList>
    </citation>
    <scope>NUCLEOTIDE SEQUENCE</scope>
    <source>
        <strain evidence="3">BX12</strain>
    </source>
</reference>
<evidence type="ECO:0000256" key="1">
    <source>
        <dbReference type="SAM" id="SignalP"/>
    </source>
</evidence>
<dbReference type="Pfam" id="PF00041">
    <property type="entry name" value="fn3"/>
    <property type="match status" value="1"/>
</dbReference>
<proteinExistence type="predicted"/>
<organism evidence="3 4">
    <name type="scientific">Zhenpiania hominis</name>
    <dbReference type="NCBI Taxonomy" id="2763644"/>
    <lineage>
        <taxon>Bacteria</taxon>
        <taxon>Bacillati</taxon>
        <taxon>Bacillota</taxon>
        <taxon>Clostridia</taxon>
        <taxon>Peptostreptococcales</taxon>
        <taxon>Anaerovoracaceae</taxon>
        <taxon>Zhenpiania</taxon>
    </lineage>
</organism>
<evidence type="ECO:0000259" key="2">
    <source>
        <dbReference type="PROSITE" id="PS50853"/>
    </source>
</evidence>
<dbReference type="RefSeq" id="WP_187303059.1">
    <property type="nucleotide sequence ID" value="NZ_JACRYT010000008.1"/>
</dbReference>
<dbReference type="Gene3D" id="2.60.40.10">
    <property type="entry name" value="Immunoglobulins"/>
    <property type="match status" value="2"/>
</dbReference>
<feature type="chain" id="PRO_5038974173" evidence="1">
    <location>
        <begin position="31"/>
        <end position="640"/>
    </location>
</feature>
<dbReference type="AlphaFoldDB" id="A0A923NNR8"/>
<dbReference type="CDD" id="cd00063">
    <property type="entry name" value="FN3"/>
    <property type="match status" value="1"/>
</dbReference>
<dbReference type="EMBL" id="JACRYT010000008">
    <property type="protein sequence ID" value="MBC6679955.1"/>
    <property type="molecule type" value="Genomic_DNA"/>
</dbReference>
<dbReference type="SUPFAM" id="SSF49265">
    <property type="entry name" value="Fibronectin type III"/>
    <property type="match status" value="1"/>
</dbReference>
<sequence length="640" mass="70490">MNTVTKIRSRVIAAFVAAAMLLSCFSFTQADSHAASAAKQPYEEGDNISNAVFYIAVDGDGNGKVTDEADAVYYYSYDEIKNAGEEVAYHYGNHGAGETANVKGAKLSTLLDNLQGVEIGEDWIIQYMEEDAYHATAPSYQDTVKGLTDENGDGNGSDAGIAAETIIGYACKTLYDVPDANNVNETEYTPFLDYEREASYVRAYRQTNSANSSVLKLLKGVVVSNNEREDGAPLPSGKSGYQLKSVNASGTEIADVHEVVGLLEGMAWSATPNVDVPWAKLDDDASKVIIIGSDAAQEVLFQFVETPFFSITKAGQTKNYIRSELAGVMEYPDQKTSGYEYIGYNKPMYVRYHGVWLKDLVGTLGAGEQAFVTDSKGQKVNITSRLDDFFVACYYEQSKRSTNISNAKRVPLNYNYAVLVDTASAPIEYSNNDSDYETASGKEPTVYQDAKVMVEAAAAPVNVTGLSVKLSKYNRIRASWTAVAGASGYTVYYKAGKGSWRNKNVNTTSTTLTGLKKGTVYAVRVKAYKKVGTTTLYSAGYSAQKSATTLKAPILRVKKSKKRASIRIQNIKGESGYQIYQKIGRKGKYRQVKRLKANRTSWKSKTLKRNKNYYYKVRAYKTVDGKRIHSPWSKVKKIKR</sequence>
<evidence type="ECO:0000313" key="4">
    <source>
        <dbReference type="Proteomes" id="UP000602647"/>
    </source>
</evidence>
<name>A0A923NNR8_9FIRM</name>
<keyword evidence="4" id="KW-1185">Reference proteome</keyword>
<dbReference type="PROSITE" id="PS51257">
    <property type="entry name" value="PROKAR_LIPOPROTEIN"/>
    <property type="match status" value="1"/>
</dbReference>
<keyword evidence="1" id="KW-0732">Signal</keyword>